<evidence type="ECO:0000313" key="1">
    <source>
        <dbReference type="EMBL" id="CAD8119006.1"/>
    </source>
</evidence>
<sequence length="182" mass="21887">MQAQQSSSSQIIQYTMSKIEKSFLEIGYQIESSFAEIDKFIDSIFLIPFKYVTHKIESKLELPKFPEFSISEFDSAQQILESLKPLVNKIIKNRIEIKEQNNIQYFGIINSKNTHHMRYYINEIQKKLYFIVKNQISYLLNQRKLVFFQFLPRYLIILQYQAKEIYDLQQNSFIKLLNEFTR</sequence>
<proteinExistence type="predicted"/>
<evidence type="ECO:0000313" key="2">
    <source>
        <dbReference type="Proteomes" id="UP000688137"/>
    </source>
</evidence>
<reference evidence="1" key="1">
    <citation type="submission" date="2021-01" db="EMBL/GenBank/DDBJ databases">
        <authorList>
            <consortium name="Genoscope - CEA"/>
            <person name="William W."/>
        </authorList>
    </citation>
    <scope>NUCLEOTIDE SEQUENCE</scope>
</reference>
<protein>
    <submittedName>
        <fullName evidence="1">Uncharacterized protein</fullName>
    </submittedName>
</protein>
<gene>
    <name evidence="1" type="ORF">PPRIM_AZ9-3.1.T2780001</name>
</gene>
<organism evidence="1 2">
    <name type="scientific">Paramecium primaurelia</name>
    <dbReference type="NCBI Taxonomy" id="5886"/>
    <lineage>
        <taxon>Eukaryota</taxon>
        <taxon>Sar</taxon>
        <taxon>Alveolata</taxon>
        <taxon>Ciliophora</taxon>
        <taxon>Intramacronucleata</taxon>
        <taxon>Oligohymenophorea</taxon>
        <taxon>Peniculida</taxon>
        <taxon>Parameciidae</taxon>
        <taxon>Paramecium</taxon>
    </lineage>
</organism>
<dbReference type="Proteomes" id="UP000688137">
    <property type="component" value="Unassembled WGS sequence"/>
</dbReference>
<dbReference type="EMBL" id="CAJJDM010000287">
    <property type="protein sequence ID" value="CAD8119006.1"/>
    <property type="molecule type" value="Genomic_DNA"/>
</dbReference>
<keyword evidence="2" id="KW-1185">Reference proteome</keyword>
<dbReference type="AlphaFoldDB" id="A0A8S1QTB2"/>
<comment type="caution">
    <text evidence="1">The sequence shown here is derived from an EMBL/GenBank/DDBJ whole genome shotgun (WGS) entry which is preliminary data.</text>
</comment>
<name>A0A8S1QTB2_PARPR</name>
<accession>A0A8S1QTB2</accession>